<keyword evidence="17" id="KW-1185">Reference proteome</keyword>
<comment type="caution">
    <text evidence="11">Lacks conserved residue(s) required for the propagation of feature annotation.</text>
</comment>
<dbReference type="GO" id="GO:0000287">
    <property type="term" value="F:magnesium ion binding"/>
    <property type="evidence" value="ECO:0007669"/>
    <property type="project" value="UniProtKB-UniRule"/>
</dbReference>
<evidence type="ECO:0000256" key="11">
    <source>
        <dbReference type="HAMAP-Rule" id="MF_00246"/>
    </source>
</evidence>
<dbReference type="InterPro" id="IPR006204">
    <property type="entry name" value="GHMP_kinase_N_dom"/>
</dbReference>
<evidence type="ECO:0000259" key="13">
    <source>
        <dbReference type="Pfam" id="PF00288"/>
    </source>
</evidence>
<feature type="binding site" evidence="11">
    <location>
        <begin position="32"/>
        <end position="35"/>
    </location>
    <ligand>
        <name>substrate</name>
    </ligand>
</feature>
<dbReference type="HAMAP" id="MF_00246">
    <property type="entry name" value="Galactokinase"/>
    <property type="match status" value="1"/>
</dbReference>
<proteinExistence type="inferred from homology"/>
<keyword evidence="6 11" id="KW-0418">Kinase</keyword>
<dbReference type="EC" id="2.7.1.6" evidence="11 12"/>
<dbReference type="InterPro" id="IPR014721">
    <property type="entry name" value="Ribsml_uS5_D2-typ_fold_subgr"/>
</dbReference>
<dbReference type="RefSeq" id="WP_119059649.1">
    <property type="nucleotide sequence ID" value="NZ_UNSC01000007.1"/>
</dbReference>
<evidence type="ECO:0000256" key="6">
    <source>
        <dbReference type="ARBA" id="ARBA00022777"/>
    </source>
</evidence>
<evidence type="ECO:0000259" key="14">
    <source>
        <dbReference type="Pfam" id="PF08544"/>
    </source>
</evidence>
<comment type="pathway">
    <text evidence="11">Carbohydrate metabolism; galactose metabolism.</text>
</comment>
<comment type="subcellular location">
    <subcellularLocation>
        <location evidence="11">Cytoplasm</location>
    </subcellularLocation>
</comment>
<evidence type="ECO:0000256" key="9">
    <source>
        <dbReference type="ARBA" id="ARBA00023144"/>
    </source>
</evidence>
<dbReference type="Proteomes" id="UP000262142">
    <property type="component" value="Unassembled WGS sequence"/>
</dbReference>
<keyword evidence="2 11" id="KW-0963">Cytoplasm</keyword>
<keyword evidence="10 11" id="KW-0119">Carbohydrate metabolism</keyword>
<dbReference type="InterPro" id="IPR013750">
    <property type="entry name" value="GHMP_kinase_C_dom"/>
</dbReference>
<dbReference type="EMBL" id="UNSC01000007">
    <property type="protein sequence ID" value="SZD73985.1"/>
    <property type="molecule type" value="Genomic_DNA"/>
</dbReference>
<comment type="function">
    <text evidence="11">Catalyzes the transfer of the gamma-phosphate of ATP to D-galactose to form alpha-D-galactose-1-phosphate (Gal-1-P).</text>
</comment>
<evidence type="ECO:0000256" key="2">
    <source>
        <dbReference type="ARBA" id="ARBA00022490"/>
    </source>
</evidence>
<feature type="active site" description="Proton acceptor" evidence="11">
    <location>
        <position position="173"/>
    </location>
</feature>
<dbReference type="InterPro" id="IPR036554">
    <property type="entry name" value="GHMP_kinase_C_sf"/>
</dbReference>
<feature type="domain" description="GHMP kinase C-terminal" evidence="14">
    <location>
        <begin position="284"/>
        <end position="364"/>
    </location>
</feature>
<evidence type="ECO:0000256" key="1">
    <source>
        <dbReference type="ARBA" id="ARBA00006566"/>
    </source>
</evidence>
<dbReference type="Pfam" id="PF00288">
    <property type="entry name" value="GHMP_kinases_N"/>
    <property type="match status" value="1"/>
</dbReference>
<keyword evidence="7 11" id="KW-0067">ATP-binding</keyword>
<sequence length="386" mass="43848">MKDFLKEEFKKVYNSTPDFYYFAPARVNLIGEHIDYNGGLVMPAALENGTYLTLRTTNDKKLHFHSLNFPEENFDFELTGDKYTKKENFWVNYPLGVINAFMEKGFGLDTGMEFLFYGNIPNGGGLSSSASIEVVMAFALNSLLNAGLNRTQIALLAQKVENEFVGVNCGIMDQFAVSQGKEEHAIILDCQNLNFDYTPFVLEDHKLVIINTNKERKLADSKYNERRATCEEALEILNQQGKNYPDLCSVPMEYFESHHEELNEEQLKRVRHVISEQQRVLKSKEALANNDIKLFAQLMNESHTSLKNDYEVTGNELDTVNEESLKLPYVIGCRMTGAGFGGCAIAIVEKDKVEEYKSTLKEKYTEKIGYAPSIYEMNISDGVKEL</sequence>
<protein>
    <recommendedName>
        <fullName evidence="11 12">Galactokinase</fullName>
        <ecNumber evidence="11 12">2.7.1.6</ecNumber>
    </recommendedName>
    <alternativeName>
        <fullName evidence="11">Galactose kinase</fullName>
    </alternativeName>
</protein>
<dbReference type="FunFam" id="3.30.70.890:FF:000001">
    <property type="entry name" value="Galactokinase"/>
    <property type="match status" value="1"/>
</dbReference>
<feature type="site" description="Transition state stabilizer" evidence="11">
    <location>
        <position position="26"/>
    </location>
</feature>
<name>A0A383U2B9_9FLAO</name>
<dbReference type="PANTHER" id="PTHR10457">
    <property type="entry name" value="MEVALONATE KINASE/GALACTOKINASE"/>
    <property type="match status" value="1"/>
</dbReference>
<dbReference type="SUPFAM" id="SSF55060">
    <property type="entry name" value="GHMP Kinase, C-terminal domain"/>
    <property type="match status" value="1"/>
</dbReference>
<dbReference type="NCBIfam" id="NF003705">
    <property type="entry name" value="PRK05322.1"/>
    <property type="match status" value="1"/>
</dbReference>
<feature type="domain" description="GHMP kinase N-terminal" evidence="13">
    <location>
        <begin position="92"/>
        <end position="180"/>
    </location>
</feature>
<dbReference type="InterPro" id="IPR019539">
    <property type="entry name" value="GalKase_N"/>
</dbReference>
<evidence type="ECO:0000256" key="10">
    <source>
        <dbReference type="ARBA" id="ARBA00023277"/>
    </source>
</evidence>
<accession>A0A383U2B9</accession>
<feature type="binding site" evidence="11">
    <location>
        <position position="223"/>
    </location>
    <ligand>
        <name>substrate</name>
    </ligand>
</feature>
<dbReference type="OrthoDB" id="250531at2"/>
<dbReference type="PRINTS" id="PR00473">
    <property type="entry name" value="GALCTOKINASE"/>
</dbReference>
<dbReference type="GO" id="GO:0005524">
    <property type="term" value="F:ATP binding"/>
    <property type="evidence" value="ECO:0007669"/>
    <property type="project" value="UniProtKB-UniRule"/>
</dbReference>
<dbReference type="GO" id="GO:0004335">
    <property type="term" value="F:galactokinase activity"/>
    <property type="evidence" value="ECO:0007669"/>
    <property type="project" value="UniProtKB-UniRule"/>
</dbReference>
<dbReference type="Gene3D" id="3.30.230.10">
    <property type="match status" value="1"/>
</dbReference>
<dbReference type="UniPathway" id="UPA00214"/>
<dbReference type="InterPro" id="IPR006206">
    <property type="entry name" value="Mevalonate/galactokinase"/>
</dbReference>
<evidence type="ECO:0000256" key="7">
    <source>
        <dbReference type="ARBA" id="ARBA00022840"/>
    </source>
</evidence>
<dbReference type="PROSITE" id="PS00627">
    <property type="entry name" value="GHMP_KINASES_ATP"/>
    <property type="match status" value="1"/>
</dbReference>
<dbReference type="PIRSF" id="PIRSF000530">
    <property type="entry name" value="Galactokinase"/>
    <property type="match status" value="1"/>
</dbReference>
<dbReference type="Pfam" id="PF10509">
    <property type="entry name" value="GalKase_gal_bdg"/>
    <property type="match status" value="1"/>
</dbReference>
<keyword evidence="3 11" id="KW-0808">Transferase</keyword>
<dbReference type="Gene3D" id="3.30.70.890">
    <property type="entry name" value="GHMP kinase, C-terminal domain"/>
    <property type="match status" value="1"/>
</dbReference>
<dbReference type="InterPro" id="IPR022963">
    <property type="entry name" value="Galactokinase_bac"/>
</dbReference>
<dbReference type="Pfam" id="PF08544">
    <property type="entry name" value="GHMP_kinases_C"/>
    <property type="match status" value="1"/>
</dbReference>
<dbReference type="SUPFAM" id="SSF54211">
    <property type="entry name" value="Ribosomal protein S5 domain 2-like"/>
    <property type="match status" value="1"/>
</dbReference>
<dbReference type="FunFam" id="3.30.230.10:FF:000017">
    <property type="entry name" value="Galactokinase"/>
    <property type="match status" value="1"/>
</dbReference>
<evidence type="ECO:0000256" key="5">
    <source>
        <dbReference type="ARBA" id="ARBA00022741"/>
    </source>
</evidence>
<dbReference type="InterPro" id="IPR006203">
    <property type="entry name" value="GHMP_knse_ATP-bd_CS"/>
</dbReference>
<feature type="binding site" evidence="11">
    <location>
        <position position="129"/>
    </location>
    <ligand>
        <name>Mg(2+)</name>
        <dbReference type="ChEBI" id="CHEBI:18420"/>
    </ligand>
</feature>
<evidence type="ECO:0000313" key="17">
    <source>
        <dbReference type="Proteomes" id="UP000262142"/>
    </source>
</evidence>
<evidence type="ECO:0000256" key="3">
    <source>
        <dbReference type="ARBA" id="ARBA00022679"/>
    </source>
</evidence>
<evidence type="ECO:0000256" key="8">
    <source>
        <dbReference type="ARBA" id="ARBA00022842"/>
    </source>
</evidence>
<evidence type="ECO:0000313" key="16">
    <source>
        <dbReference type="EMBL" id="SZD73985.1"/>
    </source>
</evidence>
<dbReference type="GO" id="GO:0005829">
    <property type="term" value="C:cytosol"/>
    <property type="evidence" value="ECO:0007669"/>
    <property type="project" value="TreeGrafter"/>
</dbReference>
<evidence type="ECO:0000256" key="4">
    <source>
        <dbReference type="ARBA" id="ARBA00022723"/>
    </source>
</evidence>
<comment type="similarity">
    <text evidence="1 11">Belongs to the GHMP kinase family. GalK subfamily.</text>
</comment>
<feature type="domain" description="Galactokinase N-terminal" evidence="15">
    <location>
        <begin position="7"/>
        <end position="54"/>
    </location>
</feature>
<feature type="binding site" evidence="11">
    <location>
        <position position="161"/>
    </location>
    <ligand>
        <name>Mg(2+)</name>
        <dbReference type="ChEBI" id="CHEBI:18420"/>
    </ligand>
</feature>
<dbReference type="InterPro" id="IPR000705">
    <property type="entry name" value="Galactokinase"/>
</dbReference>
<dbReference type="InterPro" id="IPR020568">
    <property type="entry name" value="Ribosomal_Su5_D2-typ_SF"/>
</dbReference>
<keyword evidence="5 11" id="KW-0547">Nucleotide-binding</keyword>
<dbReference type="GO" id="GO:0006012">
    <property type="term" value="P:galactose metabolic process"/>
    <property type="evidence" value="ECO:0007669"/>
    <property type="project" value="UniProtKB-UniRule"/>
</dbReference>
<dbReference type="PANTHER" id="PTHR10457:SF7">
    <property type="entry name" value="GALACTOKINASE-RELATED"/>
    <property type="match status" value="1"/>
</dbReference>
<reference evidence="16 17" key="1">
    <citation type="submission" date="2018-09" db="EMBL/GenBank/DDBJ databases">
        <authorList>
            <consortium name="Pathogen Informatics"/>
        </authorList>
    </citation>
    <scope>NUCLEOTIDE SEQUENCE [LARGE SCALE GENOMIC DNA]</scope>
    <source>
        <strain evidence="16 17">OH-22767</strain>
    </source>
</reference>
<keyword evidence="8 11" id="KW-0460">Magnesium</keyword>
<dbReference type="NCBIfam" id="TIGR00131">
    <property type="entry name" value="gal_kin"/>
    <property type="match status" value="1"/>
</dbReference>
<organism evidence="16 17">
    <name type="scientific">Candidatus Ornithobacterium hominis</name>
    <dbReference type="NCBI Taxonomy" id="2497989"/>
    <lineage>
        <taxon>Bacteria</taxon>
        <taxon>Pseudomonadati</taxon>
        <taxon>Bacteroidota</taxon>
        <taxon>Flavobacteriia</taxon>
        <taxon>Flavobacteriales</taxon>
        <taxon>Weeksellaceae</taxon>
        <taxon>Ornithobacterium</taxon>
    </lineage>
</organism>
<evidence type="ECO:0000256" key="12">
    <source>
        <dbReference type="NCBIfam" id="TIGR00131"/>
    </source>
</evidence>
<keyword evidence="4 11" id="KW-0479">Metal-binding</keyword>
<keyword evidence="9 11" id="KW-0299">Galactose metabolism</keyword>
<dbReference type="AlphaFoldDB" id="A0A383U2B9"/>
<feature type="binding site" evidence="11">
    <location>
        <position position="66"/>
    </location>
    <ligand>
        <name>ATP</name>
        <dbReference type="ChEBI" id="CHEBI:30616"/>
    </ligand>
</feature>
<dbReference type="PRINTS" id="PR00959">
    <property type="entry name" value="MEVGALKINASE"/>
</dbReference>
<gene>
    <name evidence="11 16" type="primary">galK</name>
    <name evidence="16" type="ORF">SAMEA104719789_01440</name>
</gene>
<evidence type="ECO:0000259" key="15">
    <source>
        <dbReference type="Pfam" id="PF10509"/>
    </source>
</evidence>
<comment type="catalytic activity">
    <reaction evidence="11">
        <text>alpha-D-galactose + ATP = alpha-D-galactose 1-phosphate + ADP + H(+)</text>
        <dbReference type="Rhea" id="RHEA:13553"/>
        <dbReference type="ChEBI" id="CHEBI:15378"/>
        <dbReference type="ChEBI" id="CHEBI:28061"/>
        <dbReference type="ChEBI" id="CHEBI:30616"/>
        <dbReference type="ChEBI" id="CHEBI:58336"/>
        <dbReference type="ChEBI" id="CHEBI:456216"/>
        <dbReference type="EC" id="2.7.1.6"/>
    </reaction>
</comment>